<dbReference type="GeneID" id="75918823"/>
<dbReference type="AlphaFoldDB" id="A0AAD5E407"/>
<feature type="domain" description="Reverse transcriptase" evidence="1">
    <location>
        <begin position="3"/>
        <end position="76"/>
    </location>
</feature>
<comment type="caution">
    <text evidence="2">The sequence shown here is derived from an EMBL/GenBank/DDBJ whole genome shotgun (WGS) entry which is preliminary data.</text>
</comment>
<dbReference type="EMBL" id="MU620957">
    <property type="protein sequence ID" value="KAI8576324.1"/>
    <property type="molecule type" value="Genomic_DNA"/>
</dbReference>
<evidence type="ECO:0000313" key="3">
    <source>
        <dbReference type="Proteomes" id="UP001206595"/>
    </source>
</evidence>
<gene>
    <name evidence="2" type="ORF">K450DRAFT_283523</name>
</gene>
<dbReference type="Pfam" id="PF00078">
    <property type="entry name" value="RVT_1"/>
    <property type="match status" value="1"/>
</dbReference>
<evidence type="ECO:0000259" key="1">
    <source>
        <dbReference type="Pfam" id="PF00078"/>
    </source>
</evidence>
<sequence>MLEPLLRSFKAKLPGYCMSQHLSLKYLAYADDTLIFLNTPADLEQSKDLYHRYSIVSNAKLNDHKTQGVMLAGKCDPWKLKYPEYQCQTLPAHPSPKTTKPNS</sequence>
<protein>
    <recommendedName>
        <fullName evidence="1">Reverse transcriptase domain-containing protein</fullName>
    </recommendedName>
</protein>
<reference evidence="2" key="2">
    <citation type="journal article" date="2022" name="Proc. Natl. Acad. Sci. U.S.A.">
        <title>Diploid-dominant life cycles characterize the early evolution of Fungi.</title>
        <authorList>
            <person name="Amses K.R."/>
            <person name="Simmons D.R."/>
            <person name="Longcore J.E."/>
            <person name="Mondo S.J."/>
            <person name="Seto K."/>
            <person name="Jeronimo G.H."/>
            <person name="Bonds A.E."/>
            <person name="Quandt C.A."/>
            <person name="Davis W.J."/>
            <person name="Chang Y."/>
            <person name="Federici B.A."/>
            <person name="Kuo A."/>
            <person name="LaButti K."/>
            <person name="Pangilinan J."/>
            <person name="Andreopoulos W."/>
            <person name="Tritt A."/>
            <person name="Riley R."/>
            <person name="Hundley H."/>
            <person name="Johnson J."/>
            <person name="Lipzen A."/>
            <person name="Barry K."/>
            <person name="Lang B.F."/>
            <person name="Cuomo C.A."/>
            <person name="Buchler N.E."/>
            <person name="Grigoriev I.V."/>
            <person name="Spatafora J.W."/>
            <person name="Stajich J.E."/>
            <person name="James T.Y."/>
        </authorList>
    </citation>
    <scope>NUCLEOTIDE SEQUENCE</scope>
    <source>
        <strain evidence="2">AG</strain>
    </source>
</reference>
<dbReference type="RefSeq" id="XP_051441328.1">
    <property type="nucleotide sequence ID" value="XM_051593481.1"/>
</dbReference>
<name>A0AAD5E407_UMBRA</name>
<accession>A0AAD5E407</accession>
<proteinExistence type="predicted"/>
<reference evidence="2" key="1">
    <citation type="submission" date="2021-06" db="EMBL/GenBank/DDBJ databases">
        <authorList>
            <consortium name="DOE Joint Genome Institute"/>
            <person name="Mondo S.J."/>
            <person name="Amses K.R."/>
            <person name="Simmons D.R."/>
            <person name="Longcore J.E."/>
            <person name="Seto K."/>
            <person name="Alves G.H."/>
            <person name="Bonds A.E."/>
            <person name="Quandt C.A."/>
            <person name="Davis W.J."/>
            <person name="Chang Y."/>
            <person name="Letcher P.M."/>
            <person name="Powell M.J."/>
            <person name="Kuo A."/>
            <person name="Labutti K."/>
            <person name="Pangilinan J."/>
            <person name="Andreopoulos W."/>
            <person name="Tritt A."/>
            <person name="Riley R."/>
            <person name="Hundley H."/>
            <person name="Johnson J."/>
            <person name="Lipzen A."/>
            <person name="Barry K."/>
            <person name="Berbee M.L."/>
            <person name="Buchler N.E."/>
            <person name="Grigoriev I.V."/>
            <person name="Spatafora J.W."/>
            <person name="Stajich J.E."/>
            <person name="James T.Y."/>
        </authorList>
    </citation>
    <scope>NUCLEOTIDE SEQUENCE</scope>
    <source>
        <strain evidence="2">AG</strain>
    </source>
</reference>
<dbReference type="Proteomes" id="UP001206595">
    <property type="component" value="Unassembled WGS sequence"/>
</dbReference>
<organism evidence="2 3">
    <name type="scientific">Umbelopsis ramanniana AG</name>
    <dbReference type="NCBI Taxonomy" id="1314678"/>
    <lineage>
        <taxon>Eukaryota</taxon>
        <taxon>Fungi</taxon>
        <taxon>Fungi incertae sedis</taxon>
        <taxon>Mucoromycota</taxon>
        <taxon>Mucoromycotina</taxon>
        <taxon>Umbelopsidomycetes</taxon>
        <taxon>Umbelopsidales</taxon>
        <taxon>Umbelopsidaceae</taxon>
        <taxon>Umbelopsis</taxon>
    </lineage>
</organism>
<dbReference type="InterPro" id="IPR000477">
    <property type="entry name" value="RT_dom"/>
</dbReference>
<evidence type="ECO:0000313" key="2">
    <source>
        <dbReference type="EMBL" id="KAI8576324.1"/>
    </source>
</evidence>
<keyword evidence="3" id="KW-1185">Reference proteome</keyword>